<dbReference type="InterPro" id="IPR015422">
    <property type="entry name" value="PyrdxlP-dep_Trfase_small"/>
</dbReference>
<feature type="domain" description="Aminotransferase class I/classII large" evidence="7">
    <location>
        <begin position="140"/>
        <end position="475"/>
    </location>
</feature>
<dbReference type="EMBL" id="CP123443">
    <property type="protein sequence ID" value="WGK69819.1"/>
    <property type="molecule type" value="Genomic_DNA"/>
</dbReference>
<evidence type="ECO:0000313" key="8">
    <source>
        <dbReference type="EMBL" id="WGK69819.1"/>
    </source>
</evidence>
<organism evidence="8 9">
    <name type="scientific">Candidatus Haliotispira prima</name>
    <dbReference type="NCBI Taxonomy" id="3034016"/>
    <lineage>
        <taxon>Bacteria</taxon>
        <taxon>Pseudomonadati</taxon>
        <taxon>Spirochaetota</taxon>
        <taxon>Spirochaetia</taxon>
        <taxon>Spirochaetales</taxon>
        <taxon>Spirochaetaceae</taxon>
        <taxon>Candidatus Haliotispira</taxon>
    </lineage>
</organism>
<proteinExistence type="inferred from homology"/>
<evidence type="ECO:0000313" key="9">
    <source>
        <dbReference type="Proteomes" id="UP001228690"/>
    </source>
</evidence>
<dbReference type="Proteomes" id="UP001228690">
    <property type="component" value="Chromosome"/>
</dbReference>
<evidence type="ECO:0000256" key="4">
    <source>
        <dbReference type="ARBA" id="ARBA00022679"/>
    </source>
</evidence>
<accession>A0ABY8MM07</accession>
<evidence type="ECO:0000256" key="2">
    <source>
        <dbReference type="ARBA" id="ARBA00007441"/>
    </source>
</evidence>
<keyword evidence="5" id="KW-0663">Pyridoxal phosphate</keyword>
<dbReference type="GO" id="GO:0008483">
    <property type="term" value="F:transaminase activity"/>
    <property type="evidence" value="ECO:0007669"/>
    <property type="project" value="UniProtKB-KW"/>
</dbReference>
<evidence type="ECO:0000256" key="5">
    <source>
        <dbReference type="ARBA" id="ARBA00022898"/>
    </source>
</evidence>
<keyword evidence="4" id="KW-0808">Transferase</keyword>
<dbReference type="Gene3D" id="3.40.640.10">
    <property type="entry name" value="Type I PLP-dependent aspartate aminotransferase-like (Major domain)"/>
    <property type="match status" value="1"/>
</dbReference>
<dbReference type="InterPro" id="IPR004839">
    <property type="entry name" value="Aminotransferase_I/II_large"/>
</dbReference>
<evidence type="ECO:0000256" key="1">
    <source>
        <dbReference type="ARBA" id="ARBA00001933"/>
    </source>
</evidence>
<keyword evidence="3 8" id="KW-0032">Aminotransferase</keyword>
<comment type="similarity">
    <text evidence="2">Belongs to the class-I pyridoxal-phosphate-dependent aminotransferase family.</text>
</comment>
<evidence type="ECO:0000256" key="6">
    <source>
        <dbReference type="SAM" id="MobiDB-lite"/>
    </source>
</evidence>
<dbReference type="CDD" id="cd00609">
    <property type="entry name" value="AAT_like"/>
    <property type="match status" value="1"/>
</dbReference>
<feature type="region of interest" description="Disordered" evidence="6">
    <location>
        <begin position="312"/>
        <end position="343"/>
    </location>
</feature>
<dbReference type="RefSeq" id="WP_326928011.1">
    <property type="nucleotide sequence ID" value="NZ_CP123443.1"/>
</dbReference>
<gene>
    <name evidence="8" type="ORF">P0082_02865</name>
</gene>
<dbReference type="PANTHER" id="PTHR46383">
    <property type="entry name" value="ASPARTATE AMINOTRANSFERASE"/>
    <property type="match status" value="1"/>
</dbReference>
<comment type="cofactor">
    <cofactor evidence="1">
        <name>pyridoxal 5'-phosphate</name>
        <dbReference type="ChEBI" id="CHEBI:597326"/>
    </cofactor>
</comment>
<protein>
    <submittedName>
        <fullName evidence="8">Aminotransferase class I/II-fold pyridoxal phosphate-dependent enzyme</fullName>
    </submittedName>
</protein>
<dbReference type="InterPro" id="IPR050596">
    <property type="entry name" value="AspAT/PAT-like"/>
</dbReference>
<dbReference type="PANTHER" id="PTHR46383:SF1">
    <property type="entry name" value="ASPARTATE AMINOTRANSFERASE"/>
    <property type="match status" value="1"/>
</dbReference>
<name>A0ABY8MM07_9SPIO</name>
<feature type="compositionally biased region" description="Polar residues" evidence="6">
    <location>
        <begin position="312"/>
        <end position="325"/>
    </location>
</feature>
<evidence type="ECO:0000256" key="3">
    <source>
        <dbReference type="ARBA" id="ARBA00022576"/>
    </source>
</evidence>
<dbReference type="Gene3D" id="3.90.1150.10">
    <property type="entry name" value="Aspartate Aminotransferase, domain 1"/>
    <property type="match status" value="1"/>
</dbReference>
<sequence>MPERYFTEDSVPGLQLPAADSQAEALNRQLCNTAPAVYNMLSPCGKSLYYPRQGLLLQAEEAAESRYNGTVGVALDDEGKHMHYNGISSMLNIDVHRCIPYASSYGLPPLRQLWLEQLQEKNPILRQKLEQNEISLSLPVVTGGITHGLWMAFQMLLGRGEELLLPDLFWPNYRLIAQSNCGACLKTYNTFSKGRLDLEAIRNELLAPGNKKVLLFNFPHNPTGYSPQKEEVGYLQEILSEAAQAGKHIAVICDDAYWGLCYEEGTERQSLFSFVVGLHPNILAVKLDGATKEDFAWGLRIGFITFGLLKTQSPTDLPPQQGSENKGSENEGPGNEGLANEGPEKVLEQKAGAMVRLSTSNSSRLSQEILLNTYNAPETKAERKKLQDVLATRYRTVRQYLDSAEARQEWSRYLKPLPFNSGYFMTFEMQQHGFSADVFRKHLLAKHDIGLIALQDKYLRFAFSAVAAKDIPHVLGTLHQTYVDFHNSQQQAETKSS</sequence>
<reference evidence="8 9" key="1">
    <citation type="submission" date="2023-04" db="EMBL/GenBank/DDBJ databases">
        <title>Spirochaete genome identified in red abalone sample constitutes a novel genus.</title>
        <authorList>
            <person name="Sharma S.P."/>
            <person name="Purcell C.M."/>
            <person name="Hyde J.R."/>
            <person name="Severin A.J."/>
        </authorList>
    </citation>
    <scope>NUCLEOTIDE SEQUENCE [LARGE SCALE GENOMIC DNA]</scope>
    <source>
        <strain evidence="8 9">SP-2023</strain>
    </source>
</reference>
<evidence type="ECO:0000259" key="7">
    <source>
        <dbReference type="Pfam" id="PF00155"/>
    </source>
</evidence>
<dbReference type="SUPFAM" id="SSF53383">
    <property type="entry name" value="PLP-dependent transferases"/>
    <property type="match status" value="1"/>
</dbReference>
<dbReference type="InterPro" id="IPR015424">
    <property type="entry name" value="PyrdxlP-dep_Trfase"/>
</dbReference>
<dbReference type="InterPro" id="IPR015421">
    <property type="entry name" value="PyrdxlP-dep_Trfase_major"/>
</dbReference>
<keyword evidence="9" id="KW-1185">Reference proteome</keyword>
<dbReference type="Pfam" id="PF00155">
    <property type="entry name" value="Aminotran_1_2"/>
    <property type="match status" value="1"/>
</dbReference>
<dbReference type="NCBIfam" id="NF006388">
    <property type="entry name" value="PRK08637.1"/>
    <property type="match status" value="1"/>
</dbReference>